<evidence type="ECO:0000313" key="1">
    <source>
        <dbReference type="EMBL" id="GIH33817.1"/>
    </source>
</evidence>
<dbReference type="RefSeq" id="WP_204286749.1">
    <property type="nucleotide sequence ID" value="NZ_BAABEJ010000015.1"/>
</dbReference>
<sequence length="436" mass="47648">MSRRPNPVDPGASPLHLFGAALRRMRGDVPLTKVGKEILTDWSRIARWERGECLPHVDSVRRLDDFFGADGILIALHQAMSELERLRSASPKPDQDKGEFMERRHLLQLAIAGLGMRALGDVTAGEPVRRLLDLAMEAEPRSVEDWHLACLDHLHALRTRPPAQVAADLLIDLMAVRHQIERSTPDAVTELHRVTAALATVHANALTRLGEHGAALRWWRTARQAADASGDLELGLGVRATETGHGLYGQRDPETVLRLTESAQRMAGTQPSLGLALVVCSQAKALAMLGKQKEARSALNVTRDLLAADPPAASIMPGYWQGGQLAYAECMIYAGIGDESLHLQARDVAMASTYDRQYFAMIQLHSALCTVVNGGVDEGARYATAVMGDIRPEARSVMTTETARWVLRAVPREKHDRPAVGELRELLTSAPAGRDV</sequence>
<dbReference type="EMBL" id="BOOB01000028">
    <property type="protein sequence ID" value="GIH33817.1"/>
    <property type="molecule type" value="Genomic_DNA"/>
</dbReference>
<dbReference type="InterPro" id="IPR001387">
    <property type="entry name" value="Cro/C1-type_HTH"/>
</dbReference>
<dbReference type="CDD" id="cd00093">
    <property type="entry name" value="HTH_XRE"/>
    <property type="match status" value="1"/>
</dbReference>
<dbReference type="Proteomes" id="UP000651728">
    <property type="component" value="Unassembled WGS sequence"/>
</dbReference>
<reference evidence="1 2" key="1">
    <citation type="submission" date="2021-01" db="EMBL/GenBank/DDBJ databases">
        <title>Whole genome shotgun sequence of Microbispora amethystogenes NBRC 101907.</title>
        <authorList>
            <person name="Komaki H."/>
            <person name="Tamura T."/>
        </authorList>
    </citation>
    <scope>NUCLEOTIDE SEQUENCE [LARGE SCALE GENOMIC DNA]</scope>
    <source>
        <strain evidence="1 2">NBRC 101907</strain>
    </source>
</reference>
<proteinExistence type="predicted"/>
<keyword evidence="2" id="KW-1185">Reference proteome</keyword>
<accession>A0ABQ4FGA9</accession>
<comment type="caution">
    <text evidence="1">The sequence shown here is derived from an EMBL/GenBank/DDBJ whole genome shotgun (WGS) entry which is preliminary data.</text>
</comment>
<protein>
    <recommendedName>
        <fullName evidence="3">Transcriptional regulator</fullName>
    </recommendedName>
</protein>
<organism evidence="1 2">
    <name type="scientific">Microbispora amethystogenes</name>
    <dbReference type="NCBI Taxonomy" id="1427754"/>
    <lineage>
        <taxon>Bacteria</taxon>
        <taxon>Bacillati</taxon>
        <taxon>Actinomycetota</taxon>
        <taxon>Actinomycetes</taxon>
        <taxon>Streptosporangiales</taxon>
        <taxon>Streptosporangiaceae</taxon>
        <taxon>Microbispora</taxon>
    </lineage>
</organism>
<gene>
    <name evidence="1" type="ORF">Mam01_39810</name>
</gene>
<evidence type="ECO:0000313" key="2">
    <source>
        <dbReference type="Proteomes" id="UP000651728"/>
    </source>
</evidence>
<evidence type="ECO:0008006" key="3">
    <source>
        <dbReference type="Google" id="ProtNLM"/>
    </source>
</evidence>
<name>A0ABQ4FGA9_9ACTN</name>